<feature type="compositionally biased region" description="Basic and acidic residues" evidence="1">
    <location>
        <begin position="61"/>
        <end position="75"/>
    </location>
</feature>
<evidence type="ECO:0008006" key="4">
    <source>
        <dbReference type="Google" id="ProtNLM"/>
    </source>
</evidence>
<evidence type="ECO:0000313" key="3">
    <source>
        <dbReference type="Proteomes" id="UP001178461"/>
    </source>
</evidence>
<feature type="region of interest" description="Disordered" evidence="1">
    <location>
        <begin position="1"/>
        <end position="90"/>
    </location>
</feature>
<organism evidence="2 3">
    <name type="scientific">Podarcis lilfordi</name>
    <name type="common">Lilford's wall lizard</name>
    <dbReference type="NCBI Taxonomy" id="74358"/>
    <lineage>
        <taxon>Eukaryota</taxon>
        <taxon>Metazoa</taxon>
        <taxon>Chordata</taxon>
        <taxon>Craniata</taxon>
        <taxon>Vertebrata</taxon>
        <taxon>Euteleostomi</taxon>
        <taxon>Lepidosauria</taxon>
        <taxon>Squamata</taxon>
        <taxon>Bifurcata</taxon>
        <taxon>Unidentata</taxon>
        <taxon>Episquamata</taxon>
        <taxon>Laterata</taxon>
        <taxon>Lacertibaenia</taxon>
        <taxon>Lacertidae</taxon>
        <taxon>Podarcis</taxon>
    </lineage>
</organism>
<keyword evidence="3" id="KW-1185">Reference proteome</keyword>
<feature type="compositionally biased region" description="Low complexity" evidence="1">
    <location>
        <begin position="25"/>
        <end position="37"/>
    </location>
</feature>
<dbReference type="Pfam" id="PF08629">
    <property type="entry name" value="PDE8"/>
    <property type="match status" value="1"/>
</dbReference>
<reference evidence="2" key="1">
    <citation type="submission" date="2022-12" db="EMBL/GenBank/DDBJ databases">
        <authorList>
            <person name="Alioto T."/>
            <person name="Alioto T."/>
            <person name="Gomez Garrido J."/>
        </authorList>
    </citation>
    <scope>NUCLEOTIDE SEQUENCE</scope>
</reference>
<evidence type="ECO:0000256" key="1">
    <source>
        <dbReference type="SAM" id="MobiDB-lite"/>
    </source>
</evidence>
<accession>A0AA35PLS4</accession>
<sequence>MGCAPSIHISDSRVVYHSSKETEDSNSSSQQQQQQQQGNPVSGLFIKSSNTSAYKLRTNPSKKDKQDNMEGESRTSRSSVKVMEKVESFG</sequence>
<name>A0AA35PLS4_9SAUR</name>
<dbReference type="EMBL" id="OX395139">
    <property type="protein sequence ID" value="CAI5792834.1"/>
    <property type="molecule type" value="Genomic_DNA"/>
</dbReference>
<dbReference type="AlphaFoldDB" id="A0AA35PLS4"/>
<protein>
    <recommendedName>
        <fullName evidence="4">3'5'-cyclic nucleotide phosphodiesterase PDE8 domain-containing protein</fullName>
    </recommendedName>
</protein>
<evidence type="ECO:0000313" key="2">
    <source>
        <dbReference type="EMBL" id="CAI5792834.1"/>
    </source>
</evidence>
<proteinExistence type="predicted"/>
<dbReference type="Proteomes" id="UP001178461">
    <property type="component" value="Chromosome 14"/>
</dbReference>
<gene>
    <name evidence="2" type="ORF">PODLI_1B041221</name>
</gene>